<comment type="caution">
    <text evidence="2">The sequence shown here is derived from an EMBL/GenBank/DDBJ whole genome shotgun (WGS) entry which is preliminary data.</text>
</comment>
<gene>
    <name evidence="2" type="ORF">EHI47_06740</name>
</gene>
<proteinExistence type="predicted"/>
<dbReference type="InterPro" id="IPR011991">
    <property type="entry name" value="ArsR-like_HTH"/>
</dbReference>
<sequence length="108" mass="12108">MDTYEVNFPKIFGALSDPTRLAVVDKLLDGPASVTDLSRPFDMAGPSFLKHLRVLENAGIVASTKSGRVRTVSLVPDSLMQVEHWVRQHRARLGERFDRLGNFLSQEQ</sequence>
<evidence type="ECO:0000313" key="2">
    <source>
        <dbReference type="EMBL" id="RWX34683.1"/>
    </source>
</evidence>
<dbReference type="GO" id="GO:0003700">
    <property type="term" value="F:DNA-binding transcription factor activity"/>
    <property type="evidence" value="ECO:0007669"/>
    <property type="project" value="InterPro"/>
</dbReference>
<reference evidence="2 3" key="1">
    <citation type="submission" date="2019-01" db="EMBL/GenBank/DDBJ databases">
        <title>RHIZO-ID as a novel technology for direct rhizobia identification.</title>
        <authorList>
            <person name="De Meyer S.E."/>
        </authorList>
    </citation>
    <scope>NUCLEOTIDE SEQUENCE [LARGE SCALE GENOMIC DNA]</scope>
    <source>
        <strain evidence="2 3">WSM448</strain>
    </source>
</reference>
<dbReference type="EMBL" id="SBHX01000014">
    <property type="protein sequence ID" value="RWX34683.1"/>
    <property type="molecule type" value="Genomic_DNA"/>
</dbReference>
<dbReference type="Gene3D" id="1.10.10.10">
    <property type="entry name" value="Winged helix-like DNA-binding domain superfamily/Winged helix DNA-binding domain"/>
    <property type="match status" value="1"/>
</dbReference>
<dbReference type="Proteomes" id="UP000283817">
    <property type="component" value="Unassembled WGS sequence"/>
</dbReference>
<evidence type="ECO:0000259" key="1">
    <source>
        <dbReference type="PROSITE" id="PS50987"/>
    </source>
</evidence>
<dbReference type="SUPFAM" id="SSF46785">
    <property type="entry name" value="Winged helix' DNA-binding domain"/>
    <property type="match status" value="1"/>
</dbReference>
<dbReference type="InterPro" id="IPR036390">
    <property type="entry name" value="WH_DNA-bd_sf"/>
</dbReference>
<evidence type="ECO:0000313" key="3">
    <source>
        <dbReference type="Proteomes" id="UP000283817"/>
    </source>
</evidence>
<dbReference type="PROSITE" id="PS50987">
    <property type="entry name" value="HTH_ARSR_2"/>
    <property type="match status" value="1"/>
</dbReference>
<organism evidence="2 3">
    <name type="scientific">Rhizobium leguminosarum</name>
    <dbReference type="NCBI Taxonomy" id="384"/>
    <lineage>
        <taxon>Bacteria</taxon>
        <taxon>Pseudomonadati</taxon>
        <taxon>Pseudomonadota</taxon>
        <taxon>Alphaproteobacteria</taxon>
        <taxon>Hyphomicrobiales</taxon>
        <taxon>Rhizobiaceae</taxon>
        <taxon>Rhizobium/Agrobacterium group</taxon>
        <taxon>Rhizobium</taxon>
    </lineage>
</organism>
<dbReference type="CDD" id="cd00090">
    <property type="entry name" value="HTH_ARSR"/>
    <property type="match status" value="1"/>
</dbReference>
<accession>A0A444I7W8</accession>
<protein>
    <submittedName>
        <fullName evidence="2">Transcriptional regulator</fullName>
    </submittedName>
</protein>
<dbReference type="SMART" id="SM00418">
    <property type="entry name" value="HTH_ARSR"/>
    <property type="match status" value="1"/>
</dbReference>
<dbReference type="PRINTS" id="PR00778">
    <property type="entry name" value="HTHARSR"/>
</dbReference>
<dbReference type="Pfam" id="PF01022">
    <property type="entry name" value="HTH_5"/>
    <property type="match status" value="1"/>
</dbReference>
<dbReference type="InterPro" id="IPR001845">
    <property type="entry name" value="HTH_ArsR_DNA-bd_dom"/>
</dbReference>
<dbReference type="AlphaFoldDB" id="A0A444I7W8"/>
<feature type="domain" description="HTH arsR-type" evidence="1">
    <location>
        <begin position="1"/>
        <end position="94"/>
    </location>
</feature>
<dbReference type="NCBIfam" id="NF033788">
    <property type="entry name" value="HTH_metalloreg"/>
    <property type="match status" value="1"/>
</dbReference>
<name>A0A444I7W8_RHILE</name>
<dbReference type="RefSeq" id="WP_128410069.1">
    <property type="nucleotide sequence ID" value="NZ_CP090090.1"/>
</dbReference>
<dbReference type="InterPro" id="IPR036388">
    <property type="entry name" value="WH-like_DNA-bd_sf"/>
</dbReference>
<dbReference type="PANTHER" id="PTHR38600:SF2">
    <property type="entry name" value="SLL0088 PROTEIN"/>
    <property type="match status" value="1"/>
</dbReference>
<dbReference type="PANTHER" id="PTHR38600">
    <property type="entry name" value="TRANSCRIPTIONAL REGULATORY PROTEIN"/>
    <property type="match status" value="1"/>
</dbReference>